<name>A0A9X7YRK5_9GAMM</name>
<evidence type="ECO:0000256" key="8">
    <source>
        <dbReference type="SAM" id="MobiDB-lite"/>
    </source>
</evidence>
<accession>A0A9X7YRK5</accession>
<comment type="subcellular location">
    <subcellularLocation>
        <location evidence="1">Cell membrane</location>
        <topology evidence="1">Single-pass membrane protein</topology>
    </subcellularLocation>
</comment>
<organism evidence="11 12">
    <name type="scientific">Stutzerimonas balearica</name>
    <dbReference type="NCBI Taxonomy" id="74829"/>
    <lineage>
        <taxon>Bacteria</taxon>
        <taxon>Pseudomonadati</taxon>
        <taxon>Pseudomonadota</taxon>
        <taxon>Gammaproteobacteria</taxon>
        <taxon>Pseudomonadales</taxon>
        <taxon>Pseudomonadaceae</taxon>
        <taxon>Stutzerimonas</taxon>
    </lineage>
</organism>
<proteinExistence type="inferred from homology"/>
<dbReference type="CDD" id="cd07185">
    <property type="entry name" value="OmpA_C-like"/>
    <property type="match status" value="1"/>
</dbReference>
<feature type="transmembrane region" description="Helical" evidence="9">
    <location>
        <begin position="49"/>
        <end position="70"/>
    </location>
</feature>
<keyword evidence="4 9" id="KW-0812">Transmembrane</keyword>
<comment type="similarity">
    <text evidence="2">Belongs to the MotB family.</text>
</comment>
<keyword evidence="5 9" id="KW-1133">Transmembrane helix</keyword>
<dbReference type="Pfam" id="PF13677">
    <property type="entry name" value="MotB_plug"/>
    <property type="match status" value="1"/>
</dbReference>
<dbReference type="Gene3D" id="3.30.1330.60">
    <property type="entry name" value="OmpA-like domain"/>
    <property type="match status" value="1"/>
</dbReference>
<evidence type="ECO:0000256" key="6">
    <source>
        <dbReference type="ARBA" id="ARBA00023136"/>
    </source>
</evidence>
<feature type="domain" description="OmpA-like" evidence="10">
    <location>
        <begin position="138"/>
        <end position="258"/>
    </location>
</feature>
<evidence type="ECO:0000259" key="10">
    <source>
        <dbReference type="PROSITE" id="PS51123"/>
    </source>
</evidence>
<evidence type="ECO:0000256" key="4">
    <source>
        <dbReference type="ARBA" id="ARBA00022692"/>
    </source>
</evidence>
<dbReference type="PANTHER" id="PTHR30329:SF20">
    <property type="entry name" value="EXPORTED PROTEIN"/>
    <property type="match status" value="1"/>
</dbReference>
<feature type="region of interest" description="Disordered" evidence="8">
    <location>
        <begin position="1"/>
        <end position="33"/>
    </location>
</feature>
<dbReference type="InterPro" id="IPR006665">
    <property type="entry name" value="OmpA-like"/>
</dbReference>
<dbReference type="InterPro" id="IPR025713">
    <property type="entry name" value="MotB-like_N_dom"/>
</dbReference>
<evidence type="ECO:0000313" key="12">
    <source>
        <dbReference type="Proteomes" id="UP000595933"/>
    </source>
</evidence>
<dbReference type="SUPFAM" id="SSF103088">
    <property type="entry name" value="OmpA-like"/>
    <property type="match status" value="1"/>
</dbReference>
<evidence type="ECO:0000256" key="7">
    <source>
        <dbReference type="PROSITE-ProRule" id="PRU00473"/>
    </source>
</evidence>
<dbReference type="InterPro" id="IPR050330">
    <property type="entry name" value="Bact_OuterMem_StrucFunc"/>
</dbReference>
<evidence type="ECO:0000256" key="2">
    <source>
        <dbReference type="ARBA" id="ARBA00008914"/>
    </source>
</evidence>
<dbReference type="Pfam" id="PF00691">
    <property type="entry name" value="OmpA"/>
    <property type="match status" value="1"/>
</dbReference>
<sequence>MTTRFATARRRPRAPAASRAPEVSPSAGGGRFGKWHVEAPREEEQEGWLLTYLDTITLLLVMLVVLLALAGKGDGHAEQPPAADAAALGTPLAAQPLPGAAIAPIVVATRPAPEPVAPPQEHALASDLGEGIEVIVNEGSISFRISSELLFASAEAELAEAGLDVLDRLVPTLAGNAYRILVEGHTDNLPISTARFPSNWELSSARASSVVRYLQLNGIAATRMSATGFADTRPLADNASAAGRAGNRRVELVMQTAPGN</sequence>
<dbReference type="PANTHER" id="PTHR30329">
    <property type="entry name" value="STATOR ELEMENT OF FLAGELLAR MOTOR COMPLEX"/>
    <property type="match status" value="1"/>
</dbReference>
<dbReference type="InterPro" id="IPR036737">
    <property type="entry name" value="OmpA-like_sf"/>
</dbReference>
<dbReference type="Proteomes" id="UP000595933">
    <property type="component" value="Chromosome"/>
</dbReference>
<reference evidence="11 12" key="1">
    <citation type="submission" date="2020-12" db="EMBL/GenBank/DDBJ databases">
        <title>FDA dAtabase for Regulatory Grade micrObial Sequences (FDA-ARGOS): Supporting development and validation of Infectious Disease Dx tests.</title>
        <authorList>
            <person name="Sproer C."/>
            <person name="Gronow S."/>
            <person name="Severitt S."/>
            <person name="Schroder I."/>
            <person name="Tallon L."/>
            <person name="Sadzewicz L."/>
            <person name="Zhao X."/>
            <person name="Boylan J."/>
            <person name="Ott S."/>
            <person name="Bowen H."/>
            <person name="Vavikolanu K."/>
            <person name="Mehta A."/>
            <person name="Aluvathingal J."/>
            <person name="Nadendla S."/>
            <person name="Lowell S."/>
            <person name="Myers T."/>
            <person name="Yan Y."/>
            <person name="Sichtig H."/>
        </authorList>
    </citation>
    <scope>NUCLEOTIDE SEQUENCE [LARGE SCALE GENOMIC DNA]</scope>
    <source>
        <strain evidence="11 12">FDAARGOS_1013</strain>
    </source>
</reference>
<evidence type="ECO:0000256" key="9">
    <source>
        <dbReference type="SAM" id="Phobius"/>
    </source>
</evidence>
<evidence type="ECO:0000256" key="3">
    <source>
        <dbReference type="ARBA" id="ARBA00022475"/>
    </source>
</evidence>
<dbReference type="EMBL" id="CP067013">
    <property type="protein sequence ID" value="QQN51006.1"/>
    <property type="molecule type" value="Genomic_DNA"/>
</dbReference>
<evidence type="ECO:0000256" key="1">
    <source>
        <dbReference type="ARBA" id="ARBA00004162"/>
    </source>
</evidence>
<evidence type="ECO:0000313" key="11">
    <source>
        <dbReference type="EMBL" id="QQN51006.1"/>
    </source>
</evidence>
<keyword evidence="3" id="KW-1003">Cell membrane</keyword>
<gene>
    <name evidence="11" type="ORF">I6H70_00545</name>
</gene>
<dbReference type="PROSITE" id="PS51123">
    <property type="entry name" value="OMPA_2"/>
    <property type="match status" value="1"/>
</dbReference>
<dbReference type="AlphaFoldDB" id="A0A9X7YRK5"/>
<evidence type="ECO:0000256" key="5">
    <source>
        <dbReference type="ARBA" id="ARBA00022989"/>
    </source>
</evidence>
<keyword evidence="6 7" id="KW-0472">Membrane</keyword>
<protein>
    <submittedName>
        <fullName evidence="11">OmpA family protein</fullName>
    </submittedName>
</protein>
<dbReference type="GO" id="GO:0005886">
    <property type="term" value="C:plasma membrane"/>
    <property type="evidence" value="ECO:0007669"/>
    <property type="project" value="UniProtKB-SubCell"/>
</dbReference>